<gene>
    <name evidence="2" type="ORF">CAMP_LOCUS2723</name>
</gene>
<dbReference type="EMBL" id="CANHGI010000001">
    <property type="protein sequence ID" value="CAI5440086.1"/>
    <property type="molecule type" value="Genomic_DNA"/>
</dbReference>
<dbReference type="PANTHER" id="PTHR22744:SF14">
    <property type="entry name" value="BTB DOMAIN-CONTAINING PROTEIN-RELATED"/>
    <property type="match status" value="1"/>
</dbReference>
<dbReference type="Pfam" id="PF00651">
    <property type="entry name" value="BTB"/>
    <property type="match status" value="1"/>
</dbReference>
<feature type="domain" description="BTB" evidence="1">
    <location>
        <begin position="172"/>
        <end position="225"/>
    </location>
</feature>
<dbReference type="PANTHER" id="PTHR22744">
    <property type="entry name" value="HELIX LOOP HELIX PROTEIN 21-RELATED"/>
    <property type="match status" value="1"/>
</dbReference>
<keyword evidence="3" id="KW-1185">Reference proteome</keyword>
<evidence type="ECO:0000313" key="2">
    <source>
        <dbReference type="EMBL" id="CAI5440086.1"/>
    </source>
</evidence>
<dbReference type="Proteomes" id="UP001152747">
    <property type="component" value="Unassembled WGS sequence"/>
</dbReference>
<name>A0A9P1I890_9PELO</name>
<evidence type="ECO:0000313" key="3">
    <source>
        <dbReference type="Proteomes" id="UP001152747"/>
    </source>
</evidence>
<sequence>MTNRVVTNNYKTETTFNAYLWNGNLEEIEEIKVEGLKWKIGIKKTKIGRNWYLTFCISFPKTEKESMDNKMYNVQFMVVDQSGNNKNLMSNLNFSNQDIIENDVKEVTFTTKLWDTIYNESYYDQYRGTVYRYRKGSDDISIKTEVSVTSHTSFNNIPDTSHNFFNNIPGVTDIVLKVENTEFYMNKRDLCMNSEYFYELFVVQKCEDKVIEIQDVSVDDFTMFLIVLDHKNMFGSANILSSLRSGAFEKSLVLADRFKANIIHAKIALTMNVMFEIQPKSTTVFDYSTIRLKCLKFADKYNYTNILEHCLKSFGSAKEIKDASKSEDFTALSAETKARVLYRVLDFV</sequence>
<reference evidence="2" key="1">
    <citation type="submission" date="2022-11" db="EMBL/GenBank/DDBJ databases">
        <authorList>
            <person name="Kikuchi T."/>
        </authorList>
    </citation>
    <scope>NUCLEOTIDE SEQUENCE</scope>
    <source>
        <strain evidence="2">PS1010</strain>
    </source>
</reference>
<dbReference type="InterPro" id="IPR000210">
    <property type="entry name" value="BTB/POZ_dom"/>
</dbReference>
<accession>A0A9P1I890</accession>
<organism evidence="2 3">
    <name type="scientific">Caenorhabditis angaria</name>
    <dbReference type="NCBI Taxonomy" id="860376"/>
    <lineage>
        <taxon>Eukaryota</taxon>
        <taxon>Metazoa</taxon>
        <taxon>Ecdysozoa</taxon>
        <taxon>Nematoda</taxon>
        <taxon>Chromadorea</taxon>
        <taxon>Rhabditida</taxon>
        <taxon>Rhabditina</taxon>
        <taxon>Rhabditomorpha</taxon>
        <taxon>Rhabditoidea</taxon>
        <taxon>Rhabditidae</taxon>
        <taxon>Peloderinae</taxon>
        <taxon>Caenorhabditis</taxon>
    </lineage>
</organism>
<protein>
    <recommendedName>
        <fullName evidence="1">BTB domain-containing protein</fullName>
    </recommendedName>
</protein>
<dbReference type="CDD" id="cd18186">
    <property type="entry name" value="BTB_POZ_ZBTB_KLHL-like"/>
    <property type="match status" value="1"/>
</dbReference>
<comment type="caution">
    <text evidence="2">The sequence shown here is derived from an EMBL/GenBank/DDBJ whole genome shotgun (WGS) entry which is preliminary data.</text>
</comment>
<dbReference type="InterPro" id="IPR011333">
    <property type="entry name" value="SKP1/BTB/POZ_sf"/>
</dbReference>
<dbReference type="Gene3D" id="3.30.710.10">
    <property type="entry name" value="Potassium Channel Kv1.1, Chain A"/>
    <property type="match status" value="1"/>
</dbReference>
<dbReference type="PROSITE" id="PS50097">
    <property type="entry name" value="BTB"/>
    <property type="match status" value="1"/>
</dbReference>
<proteinExistence type="predicted"/>
<dbReference type="AlphaFoldDB" id="A0A9P1I890"/>
<evidence type="ECO:0000259" key="1">
    <source>
        <dbReference type="PROSITE" id="PS50097"/>
    </source>
</evidence>
<dbReference type="SUPFAM" id="SSF54695">
    <property type="entry name" value="POZ domain"/>
    <property type="match status" value="1"/>
</dbReference>